<protein>
    <submittedName>
        <fullName evidence="1">Pro-resilin</fullName>
    </submittedName>
</protein>
<reference evidence="1 2" key="1">
    <citation type="journal article" date="2023" name="Science">
        <title>Complex scaffold remodeling in plant triterpene biosynthesis.</title>
        <authorList>
            <person name="De La Pena R."/>
            <person name="Hodgson H."/>
            <person name="Liu J.C."/>
            <person name="Stephenson M.J."/>
            <person name="Martin A.C."/>
            <person name="Owen C."/>
            <person name="Harkess A."/>
            <person name="Leebens-Mack J."/>
            <person name="Jimenez L.E."/>
            <person name="Osbourn A."/>
            <person name="Sattely E.S."/>
        </authorList>
    </citation>
    <scope>NUCLEOTIDE SEQUENCE [LARGE SCALE GENOMIC DNA]</scope>
    <source>
        <strain evidence="2">cv. JPN11</strain>
        <tissue evidence="1">Leaf</tissue>
    </source>
</reference>
<organism evidence="1 2">
    <name type="scientific">Melia azedarach</name>
    <name type="common">Chinaberry tree</name>
    <dbReference type="NCBI Taxonomy" id="155640"/>
    <lineage>
        <taxon>Eukaryota</taxon>
        <taxon>Viridiplantae</taxon>
        <taxon>Streptophyta</taxon>
        <taxon>Embryophyta</taxon>
        <taxon>Tracheophyta</taxon>
        <taxon>Spermatophyta</taxon>
        <taxon>Magnoliopsida</taxon>
        <taxon>eudicotyledons</taxon>
        <taxon>Gunneridae</taxon>
        <taxon>Pentapetalae</taxon>
        <taxon>rosids</taxon>
        <taxon>malvids</taxon>
        <taxon>Sapindales</taxon>
        <taxon>Meliaceae</taxon>
        <taxon>Melia</taxon>
    </lineage>
</organism>
<proteinExistence type="predicted"/>
<name>A0ACC1WWD9_MELAZ</name>
<comment type="caution">
    <text evidence="1">The sequence shown here is derived from an EMBL/GenBank/DDBJ whole genome shotgun (WGS) entry which is preliminary data.</text>
</comment>
<keyword evidence="2" id="KW-1185">Reference proteome</keyword>
<dbReference type="EMBL" id="CM051406">
    <property type="protein sequence ID" value="KAJ4703307.1"/>
    <property type="molecule type" value="Genomic_DNA"/>
</dbReference>
<evidence type="ECO:0000313" key="1">
    <source>
        <dbReference type="EMBL" id="KAJ4703307.1"/>
    </source>
</evidence>
<gene>
    <name evidence="1" type="ORF">OWV82_023233</name>
</gene>
<sequence>MAYYCYNYHQPLFGESYQTPYSGNFDIVPSEVFMDDSSHEFSNQRFFEYNPTTPYYGAYDPPMNCSVIAYSASTFSEPKSIVYDPYNRVDYSPAATQFRISYSVSEFNEPEFEEYDPTPYGGGYDLDLTYGKPLPPSEEICYPHPSSGSSALPSKEIVVEPAAKPHIDSKPTPIKEAEPQVHASNEDERSKEYGNSPEKPSDVIKGEGKQENYCYEGNSYECYKKVPHVPSGYGLEAMDICESIFGYWPCLARYNNEGHDCPQVSKEDSSCHQWKDTADYLFGSAYPYGERRDGINNYGDPIYGYERLYQDQSLQRQVEFDEDSWMRKFNIF</sequence>
<evidence type="ECO:0000313" key="2">
    <source>
        <dbReference type="Proteomes" id="UP001164539"/>
    </source>
</evidence>
<dbReference type="Proteomes" id="UP001164539">
    <property type="component" value="Chromosome 13"/>
</dbReference>
<accession>A0ACC1WWD9</accession>